<gene>
    <name evidence="2" type="ORF">JF922_21175</name>
</gene>
<dbReference type="Pfam" id="PF13490">
    <property type="entry name" value="zf-HC2"/>
    <property type="match status" value="1"/>
</dbReference>
<dbReference type="EMBL" id="JAEKNR010000212">
    <property type="protein sequence ID" value="MBJ7600569.1"/>
    <property type="molecule type" value="Genomic_DNA"/>
</dbReference>
<dbReference type="Proteomes" id="UP000612893">
    <property type="component" value="Unassembled WGS sequence"/>
</dbReference>
<sequence length="79" mass="9026">MPCQELVEVITDYLEGALSPQDRLRFEEHLALCSGCRNYVEQMRVTISLTGALKTDSIPDGVREQLLSAFRDWKRDLPT</sequence>
<reference evidence="2" key="1">
    <citation type="submission" date="2020-10" db="EMBL/GenBank/DDBJ databases">
        <title>Ca. Dormibacterota MAGs.</title>
        <authorList>
            <person name="Montgomery K."/>
        </authorList>
    </citation>
    <scope>NUCLEOTIDE SEQUENCE [LARGE SCALE GENOMIC DNA]</scope>
    <source>
        <strain evidence="2">SC8812_S17_10</strain>
    </source>
</reference>
<accession>A0A934K808</accession>
<dbReference type="AlphaFoldDB" id="A0A934K808"/>
<comment type="caution">
    <text evidence="2">The sequence shown here is derived from an EMBL/GenBank/DDBJ whole genome shotgun (WGS) entry which is preliminary data.</text>
</comment>
<dbReference type="Gene3D" id="1.10.10.1320">
    <property type="entry name" value="Anti-sigma factor, zinc-finger domain"/>
    <property type="match status" value="1"/>
</dbReference>
<evidence type="ECO:0000313" key="2">
    <source>
        <dbReference type="EMBL" id="MBJ7600569.1"/>
    </source>
</evidence>
<feature type="domain" description="Putative zinc-finger" evidence="1">
    <location>
        <begin position="3"/>
        <end position="37"/>
    </location>
</feature>
<name>A0A934K808_9BACT</name>
<protein>
    <submittedName>
        <fullName evidence="2">Zf-HC2 domain-containing protein</fullName>
    </submittedName>
</protein>
<keyword evidence="3" id="KW-1185">Reference proteome</keyword>
<evidence type="ECO:0000259" key="1">
    <source>
        <dbReference type="Pfam" id="PF13490"/>
    </source>
</evidence>
<dbReference type="InterPro" id="IPR027383">
    <property type="entry name" value="Znf_put"/>
</dbReference>
<evidence type="ECO:0000313" key="3">
    <source>
        <dbReference type="Proteomes" id="UP000612893"/>
    </source>
</evidence>
<organism evidence="2 3">
    <name type="scientific">Candidatus Nephthysia bennettiae</name>
    <dbReference type="NCBI Taxonomy" id="3127016"/>
    <lineage>
        <taxon>Bacteria</taxon>
        <taxon>Bacillati</taxon>
        <taxon>Candidatus Dormiibacterota</taxon>
        <taxon>Candidatus Dormibacteria</taxon>
        <taxon>Candidatus Dormibacterales</taxon>
        <taxon>Candidatus Dormibacteraceae</taxon>
        <taxon>Candidatus Nephthysia</taxon>
    </lineage>
</organism>
<proteinExistence type="predicted"/>
<dbReference type="InterPro" id="IPR041916">
    <property type="entry name" value="Anti_sigma_zinc_sf"/>
</dbReference>